<feature type="transmembrane region" description="Helical" evidence="7">
    <location>
        <begin position="191"/>
        <end position="208"/>
    </location>
</feature>
<keyword evidence="3 7" id="KW-0812">Transmembrane</keyword>
<dbReference type="PANTHER" id="PTHR30250:SF27">
    <property type="entry name" value="POLYSACCHARIDE BIOSYNTHESIS PROTEIN"/>
    <property type="match status" value="1"/>
</dbReference>
<comment type="subcellular location">
    <subcellularLocation>
        <location evidence="1">Cell membrane</location>
        <topology evidence="1">Multi-pass membrane protein</topology>
    </subcellularLocation>
</comment>
<proteinExistence type="predicted"/>
<feature type="region of interest" description="Disordered" evidence="6">
    <location>
        <begin position="1"/>
        <end position="30"/>
    </location>
</feature>
<feature type="transmembrane region" description="Helical" evidence="7">
    <location>
        <begin position="115"/>
        <end position="138"/>
    </location>
</feature>
<keyword evidence="9" id="KW-1185">Reference proteome</keyword>
<accession>A0A1I0QPL2</accession>
<dbReference type="AlphaFoldDB" id="A0A1I0QPL2"/>
<feature type="transmembrane region" description="Helical" evidence="7">
    <location>
        <begin position="463"/>
        <end position="482"/>
    </location>
</feature>
<dbReference type="EMBL" id="FOJA01000001">
    <property type="protein sequence ID" value="SEW29329.1"/>
    <property type="molecule type" value="Genomic_DNA"/>
</dbReference>
<feature type="transmembrane region" description="Helical" evidence="7">
    <location>
        <begin position="401"/>
        <end position="424"/>
    </location>
</feature>
<feature type="transmembrane region" description="Helical" evidence="7">
    <location>
        <begin position="430"/>
        <end position="451"/>
    </location>
</feature>
<feature type="transmembrane region" description="Helical" evidence="7">
    <location>
        <begin position="214"/>
        <end position="235"/>
    </location>
</feature>
<feature type="transmembrane region" description="Helical" evidence="7">
    <location>
        <begin position="369"/>
        <end position="394"/>
    </location>
</feature>
<keyword evidence="2" id="KW-1003">Cell membrane</keyword>
<feature type="transmembrane region" description="Helical" evidence="7">
    <location>
        <begin position="255"/>
        <end position="274"/>
    </location>
</feature>
<protein>
    <submittedName>
        <fullName evidence="8">Membrane protein involved in the export of O-antigen and teichoic acid</fullName>
    </submittedName>
</protein>
<feature type="transmembrane region" description="Helical" evidence="7">
    <location>
        <begin position="488"/>
        <end position="506"/>
    </location>
</feature>
<keyword evidence="5 7" id="KW-0472">Membrane</keyword>
<dbReference type="InterPro" id="IPR050833">
    <property type="entry name" value="Poly_Biosynth_Transport"/>
</dbReference>
<dbReference type="Proteomes" id="UP000198518">
    <property type="component" value="Unassembled WGS sequence"/>
</dbReference>
<organism evidence="8 9">
    <name type="scientific">Halobacterium jilantaiense</name>
    <dbReference type="NCBI Taxonomy" id="355548"/>
    <lineage>
        <taxon>Archaea</taxon>
        <taxon>Methanobacteriati</taxon>
        <taxon>Methanobacteriota</taxon>
        <taxon>Stenosarchaea group</taxon>
        <taxon>Halobacteria</taxon>
        <taxon>Halobacteriales</taxon>
        <taxon>Halobacteriaceae</taxon>
        <taxon>Halobacterium</taxon>
    </lineage>
</organism>
<dbReference type="PANTHER" id="PTHR30250">
    <property type="entry name" value="PST FAMILY PREDICTED COLANIC ACID TRANSPORTER"/>
    <property type="match status" value="1"/>
</dbReference>
<sequence>MSRQEPVASDDADEKPPSGATTPAGGESDGVEARLDDALERVAHGAAVSVPSILTERVLTVAFTAALTNGFSAAAYGVFALARRLQRMLMSLSLGFRSGISRFLPNADSDAERDAIASFAAVLLVGVAAVFGLVLYAATPLVAANTSVGGRFETLLRVFALGLPATVWLFTTVELLRGLEAVGALNLTIRVAYPGLQLLVGVAGWLVFGDIVLVAVGVVAVMGATGTAAAAWLAYEHGFRPRLSGDLAREVRRRYVRFTVPLFLGGIATTVQRLGFYPLIAVFLTGVASGVFAVGVLVGGLVRLPLLAVNQFIQPVAATLHDAGHRAALKRLYHVTSRLVLVGVTALSVPAVIYRGPVMELFGPTFVEYAWLLPGFIVAQYGACAAGSVGILLTMTDNQRALLVVNAVITAILVVTAVPLTLAYGLPGLVASYVLMLTLNNGLEVAVLYRLEGLQPFTRRHAYPLLAAVPLAAIAFAVRAVAPAATGALVGTLLGLAAYAAVLWRLGFTRAERQLAATLADRYRGLVPGVGR</sequence>
<feature type="transmembrane region" description="Helical" evidence="7">
    <location>
        <begin position="158"/>
        <end position="179"/>
    </location>
</feature>
<dbReference type="GO" id="GO:0005886">
    <property type="term" value="C:plasma membrane"/>
    <property type="evidence" value="ECO:0007669"/>
    <property type="project" value="UniProtKB-SubCell"/>
</dbReference>
<evidence type="ECO:0000256" key="6">
    <source>
        <dbReference type="SAM" id="MobiDB-lite"/>
    </source>
</evidence>
<feature type="transmembrane region" description="Helical" evidence="7">
    <location>
        <begin position="58"/>
        <end position="82"/>
    </location>
</feature>
<evidence type="ECO:0000256" key="2">
    <source>
        <dbReference type="ARBA" id="ARBA00022475"/>
    </source>
</evidence>
<name>A0A1I0QPL2_9EURY</name>
<feature type="transmembrane region" description="Helical" evidence="7">
    <location>
        <begin position="339"/>
        <end position="357"/>
    </location>
</feature>
<gene>
    <name evidence="8" type="ORF">SAMN04487945_2818</name>
</gene>
<evidence type="ECO:0000256" key="7">
    <source>
        <dbReference type="SAM" id="Phobius"/>
    </source>
</evidence>
<reference evidence="8 9" key="1">
    <citation type="submission" date="2016-10" db="EMBL/GenBank/DDBJ databases">
        <authorList>
            <person name="de Groot N.N."/>
        </authorList>
    </citation>
    <scope>NUCLEOTIDE SEQUENCE [LARGE SCALE GENOMIC DNA]</scope>
    <source>
        <strain evidence="8 9">CGMCC 1.5337</strain>
    </source>
</reference>
<feature type="transmembrane region" description="Helical" evidence="7">
    <location>
        <begin position="280"/>
        <end position="302"/>
    </location>
</feature>
<evidence type="ECO:0000256" key="4">
    <source>
        <dbReference type="ARBA" id="ARBA00022989"/>
    </source>
</evidence>
<keyword evidence="4 7" id="KW-1133">Transmembrane helix</keyword>
<evidence type="ECO:0000313" key="8">
    <source>
        <dbReference type="EMBL" id="SEW29329.1"/>
    </source>
</evidence>
<dbReference type="RefSeq" id="WP_089670099.1">
    <property type="nucleotide sequence ID" value="NZ_FOJA01000001.1"/>
</dbReference>
<evidence type="ECO:0000256" key="3">
    <source>
        <dbReference type="ARBA" id="ARBA00022692"/>
    </source>
</evidence>
<evidence type="ECO:0000256" key="5">
    <source>
        <dbReference type="ARBA" id="ARBA00023136"/>
    </source>
</evidence>
<dbReference type="OrthoDB" id="19148at2157"/>
<evidence type="ECO:0000256" key="1">
    <source>
        <dbReference type="ARBA" id="ARBA00004651"/>
    </source>
</evidence>
<dbReference type="STRING" id="355548.SAMN04487945_2818"/>
<evidence type="ECO:0000313" key="9">
    <source>
        <dbReference type="Proteomes" id="UP000198518"/>
    </source>
</evidence>